<dbReference type="SUPFAM" id="SSF50486">
    <property type="entry name" value="FMT C-terminal domain-like"/>
    <property type="match status" value="1"/>
</dbReference>
<sequence>MSSPSSQNNFIFFGSPRFAEIVLRGLLDAGHVPVAVVCNPDCPVGRKGIITPPPVKLLAQKHGIPVIQTTVIPDLIRNLDSRFRGNDRFFGIVAAYSRILPAEVIAFFPKGIIGVHPSLLPKYRGATPIQSAILAGEAETGVTLYLIDEKMDHGPMLTNSVYHIPNAASYTELEQELAKAGAELLVKTITDYLLDGKIIPQEQDHKKATFTKKFKTEDGLVDLGKDDPISVYRKIRALSHEPGVFAIKNGKRVKLLDAVMENGRNIIITRIVEEGKKPEGVRILV</sequence>
<dbReference type="EC" id="2.1.2.9" evidence="2"/>
<keyword evidence="4" id="KW-0648">Protein biosynthesis</keyword>
<comment type="caution">
    <text evidence="7">The sequence shown here is derived from an EMBL/GenBank/DDBJ whole genome shotgun (WGS) entry which is preliminary data.</text>
</comment>
<dbReference type="EMBL" id="MGIS01000019">
    <property type="protein sequence ID" value="OGM92639.1"/>
    <property type="molecule type" value="Genomic_DNA"/>
</dbReference>
<evidence type="ECO:0000256" key="2">
    <source>
        <dbReference type="ARBA" id="ARBA00012261"/>
    </source>
</evidence>
<dbReference type="AlphaFoldDB" id="A0A1F8DX51"/>
<evidence type="ECO:0000259" key="5">
    <source>
        <dbReference type="Pfam" id="PF00551"/>
    </source>
</evidence>
<dbReference type="GO" id="GO:0005829">
    <property type="term" value="C:cytosol"/>
    <property type="evidence" value="ECO:0007669"/>
    <property type="project" value="TreeGrafter"/>
</dbReference>
<dbReference type="InterPro" id="IPR041711">
    <property type="entry name" value="Met-tRNA-FMT_N"/>
</dbReference>
<dbReference type="InterPro" id="IPR005794">
    <property type="entry name" value="Fmt"/>
</dbReference>
<keyword evidence="3 7" id="KW-0808">Transferase</keyword>
<dbReference type="PANTHER" id="PTHR11138:SF5">
    <property type="entry name" value="METHIONYL-TRNA FORMYLTRANSFERASE, MITOCHONDRIAL"/>
    <property type="match status" value="1"/>
</dbReference>
<feature type="domain" description="Formyl transferase N-terminal" evidence="5">
    <location>
        <begin position="10"/>
        <end position="189"/>
    </location>
</feature>
<dbReference type="CDD" id="cd08646">
    <property type="entry name" value="FMT_core_Met-tRNA-FMT_N"/>
    <property type="match status" value="1"/>
</dbReference>
<dbReference type="Pfam" id="PF00551">
    <property type="entry name" value="Formyl_trans_N"/>
    <property type="match status" value="1"/>
</dbReference>
<reference evidence="7 8" key="1">
    <citation type="journal article" date="2016" name="Nat. Commun.">
        <title>Thousands of microbial genomes shed light on interconnected biogeochemical processes in an aquifer system.</title>
        <authorList>
            <person name="Anantharaman K."/>
            <person name="Brown C.T."/>
            <person name="Hug L.A."/>
            <person name="Sharon I."/>
            <person name="Castelle C.J."/>
            <person name="Probst A.J."/>
            <person name="Thomas B.C."/>
            <person name="Singh A."/>
            <person name="Wilkins M.J."/>
            <person name="Karaoz U."/>
            <person name="Brodie E.L."/>
            <person name="Williams K.H."/>
            <person name="Hubbard S.S."/>
            <person name="Banfield J.F."/>
        </authorList>
    </citation>
    <scope>NUCLEOTIDE SEQUENCE [LARGE SCALE GENOMIC DNA]</scope>
</reference>
<dbReference type="Gene3D" id="3.40.50.12230">
    <property type="match status" value="1"/>
</dbReference>
<dbReference type="GO" id="GO:0004479">
    <property type="term" value="F:methionyl-tRNA formyltransferase activity"/>
    <property type="evidence" value="ECO:0007669"/>
    <property type="project" value="UniProtKB-EC"/>
</dbReference>
<feature type="domain" description="Formyl transferase C-terminal" evidence="6">
    <location>
        <begin position="214"/>
        <end position="264"/>
    </location>
</feature>
<dbReference type="InterPro" id="IPR002376">
    <property type="entry name" value="Formyl_transf_N"/>
</dbReference>
<evidence type="ECO:0000259" key="6">
    <source>
        <dbReference type="Pfam" id="PF02911"/>
    </source>
</evidence>
<dbReference type="PANTHER" id="PTHR11138">
    <property type="entry name" value="METHIONYL-TRNA FORMYLTRANSFERASE"/>
    <property type="match status" value="1"/>
</dbReference>
<dbReference type="InterPro" id="IPR036477">
    <property type="entry name" value="Formyl_transf_N_sf"/>
</dbReference>
<organism evidence="7 8">
    <name type="scientific">Candidatus Wolfebacteria bacterium RIFCSPLOWO2_01_FULL_47_17b</name>
    <dbReference type="NCBI Taxonomy" id="1802558"/>
    <lineage>
        <taxon>Bacteria</taxon>
        <taxon>Candidatus Wolfeibacteriota</taxon>
    </lineage>
</organism>
<evidence type="ECO:0000256" key="4">
    <source>
        <dbReference type="ARBA" id="ARBA00022917"/>
    </source>
</evidence>
<dbReference type="InterPro" id="IPR011034">
    <property type="entry name" value="Formyl_transferase-like_C_sf"/>
</dbReference>
<evidence type="ECO:0000256" key="3">
    <source>
        <dbReference type="ARBA" id="ARBA00022679"/>
    </source>
</evidence>
<dbReference type="Proteomes" id="UP000177011">
    <property type="component" value="Unassembled WGS sequence"/>
</dbReference>
<gene>
    <name evidence="7" type="ORF">A2935_03945</name>
</gene>
<comment type="similarity">
    <text evidence="1">Belongs to the Fmt family.</text>
</comment>
<evidence type="ECO:0000256" key="1">
    <source>
        <dbReference type="ARBA" id="ARBA00010699"/>
    </source>
</evidence>
<name>A0A1F8DX51_9BACT</name>
<dbReference type="Pfam" id="PF02911">
    <property type="entry name" value="Formyl_trans_C"/>
    <property type="match status" value="1"/>
</dbReference>
<dbReference type="SUPFAM" id="SSF53328">
    <property type="entry name" value="Formyltransferase"/>
    <property type="match status" value="1"/>
</dbReference>
<evidence type="ECO:0000313" key="8">
    <source>
        <dbReference type="Proteomes" id="UP000177011"/>
    </source>
</evidence>
<protein>
    <recommendedName>
        <fullName evidence="2">methionyl-tRNA formyltransferase</fullName>
        <ecNumber evidence="2">2.1.2.9</ecNumber>
    </recommendedName>
</protein>
<proteinExistence type="inferred from homology"/>
<dbReference type="NCBIfam" id="TIGR00460">
    <property type="entry name" value="fmt"/>
    <property type="match status" value="1"/>
</dbReference>
<accession>A0A1F8DX51</accession>
<evidence type="ECO:0000313" key="7">
    <source>
        <dbReference type="EMBL" id="OGM92639.1"/>
    </source>
</evidence>
<dbReference type="InterPro" id="IPR005793">
    <property type="entry name" value="Formyl_trans_C"/>
</dbReference>